<sequence>MRKNLLFVFMVTSIGILLVSSFSLGDSFTLLQNENEPSSAQILEEDATSFYDNIRTAFQKVENSDFLPIDYINSLITEIAKDSSIYDIVGFSIGMVVYGVFVYNFYRFLSKRDLFNINIEKISKGRFSSSGKKSSSAPRAAAFIATNFFVFPFVIFLWFLGYSSFMFILVQHMPTATIFLVSSSLIIAIRISAYYREDLSRDLAKLLPFALLAIFLFDPQFYSLVDVLQRLSEIPSFLTQIASFMIVAMIVEIFLSIIYLIKIRFFHKEKKSKVDDSEHPI</sequence>
<dbReference type="STRING" id="1001994.MY1_1341"/>
<keyword evidence="1" id="KW-0812">Transmembrane</keyword>
<evidence type="ECO:0000313" key="3">
    <source>
        <dbReference type="Proteomes" id="UP000004440"/>
    </source>
</evidence>
<evidence type="ECO:0000256" key="1">
    <source>
        <dbReference type="SAM" id="Phobius"/>
    </source>
</evidence>
<dbReference type="AlphaFoldDB" id="F9CYD5"/>
<dbReference type="EMBL" id="AFPU01000001">
    <property type="protein sequence ID" value="EGP94097.1"/>
    <property type="molecule type" value="Genomic_DNA"/>
</dbReference>
<proteinExistence type="predicted"/>
<protein>
    <submittedName>
        <fullName evidence="2">Uncharacterized protein</fullName>
    </submittedName>
</protein>
<dbReference type="Proteomes" id="UP000004440">
    <property type="component" value="Unassembled WGS sequence"/>
</dbReference>
<keyword evidence="3" id="KW-1185">Reference proteome</keyword>
<name>F9CYD5_9ARCH</name>
<reference evidence="2 3" key="1">
    <citation type="journal article" date="2011" name="J. Bacteriol.">
        <title>Genome Sequence of an Ammonia-Oxidizing Soil Archaeon, "Candidatus Nitrosoarchaeum koreensis" MY1.</title>
        <authorList>
            <person name="Kim B.K."/>
            <person name="Jung M.Y."/>
            <person name="Yu D.S."/>
            <person name="Park S.J."/>
            <person name="Oh T.K."/>
            <person name="Rhee S.K."/>
            <person name="Kim J.F."/>
        </authorList>
    </citation>
    <scope>NUCLEOTIDE SEQUENCE [LARGE SCALE GENOMIC DNA]</scope>
    <source>
        <strain evidence="2 3">MY1</strain>
    </source>
</reference>
<feature type="transmembrane region" description="Helical" evidence="1">
    <location>
        <begin position="206"/>
        <end position="225"/>
    </location>
</feature>
<keyword evidence="1" id="KW-0472">Membrane</keyword>
<feature type="transmembrane region" description="Helical" evidence="1">
    <location>
        <begin position="140"/>
        <end position="161"/>
    </location>
</feature>
<keyword evidence="1" id="KW-1133">Transmembrane helix</keyword>
<organism evidence="2 3">
    <name type="scientific">Nitrosarchaeum koreense MY1</name>
    <dbReference type="NCBI Taxonomy" id="1001994"/>
    <lineage>
        <taxon>Archaea</taxon>
        <taxon>Nitrososphaerota</taxon>
        <taxon>Nitrososphaeria</taxon>
        <taxon>Nitrosopumilales</taxon>
        <taxon>Nitrosopumilaceae</taxon>
        <taxon>Nitrosarchaeum</taxon>
    </lineage>
</organism>
<comment type="caution">
    <text evidence="2">The sequence shown here is derived from an EMBL/GenBank/DDBJ whole genome shotgun (WGS) entry which is preliminary data.</text>
</comment>
<feature type="transmembrane region" description="Helical" evidence="1">
    <location>
        <begin position="237"/>
        <end position="261"/>
    </location>
</feature>
<gene>
    <name evidence="2" type="ORF">MY1_1341</name>
</gene>
<feature type="transmembrane region" description="Helical" evidence="1">
    <location>
        <begin position="85"/>
        <end position="106"/>
    </location>
</feature>
<evidence type="ECO:0000313" key="2">
    <source>
        <dbReference type="EMBL" id="EGP94097.1"/>
    </source>
</evidence>
<accession>F9CYD5</accession>
<feature type="transmembrane region" description="Helical" evidence="1">
    <location>
        <begin position="173"/>
        <end position="194"/>
    </location>
</feature>